<dbReference type="PROSITE" id="PS51257">
    <property type="entry name" value="PROKAR_LIPOPROTEIN"/>
    <property type="match status" value="1"/>
</dbReference>
<sequence>MKTIYSFPLLLLYVLLFGLAIYGCSIPTDTLSDRQSSNDNPGDFDILKVRANYEEEMSKLSNLKLRARIKKKEF</sequence>
<evidence type="ECO:0000313" key="1">
    <source>
        <dbReference type="EMBL" id="CAG4988763.1"/>
    </source>
</evidence>
<dbReference type="EMBL" id="CAJRAF010000001">
    <property type="protein sequence ID" value="CAG4988763.1"/>
    <property type="molecule type" value="Genomic_DNA"/>
</dbReference>
<reference evidence="1" key="1">
    <citation type="submission" date="2021-04" db="EMBL/GenBank/DDBJ databases">
        <authorList>
            <person name="Rodrigo-Torres L."/>
            <person name="Arahal R. D."/>
            <person name="Lucena T."/>
        </authorList>
    </citation>
    <scope>NUCLEOTIDE SEQUENCE</scope>
    <source>
        <strain evidence="1">CECT 9275</strain>
    </source>
</reference>
<protein>
    <recommendedName>
        <fullName evidence="3">Lipoprotein</fullName>
    </recommendedName>
</protein>
<gene>
    <name evidence="1" type="ORF">DYBT9275_00153</name>
</gene>
<dbReference type="AlphaFoldDB" id="A0A916NAM0"/>
<accession>A0A916NAM0</accession>
<evidence type="ECO:0000313" key="2">
    <source>
        <dbReference type="Proteomes" id="UP000680038"/>
    </source>
</evidence>
<organism evidence="1 2">
    <name type="scientific">Dyadobacter helix</name>
    <dbReference type="NCBI Taxonomy" id="2822344"/>
    <lineage>
        <taxon>Bacteria</taxon>
        <taxon>Pseudomonadati</taxon>
        <taxon>Bacteroidota</taxon>
        <taxon>Cytophagia</taxon>
        <taxon>Cytophagales</taxon>
        <taxon>Spirosomataceae</taxon>
        <taxon>Dyadobacter</taxon>
    </lineage>
</organism>
<comment type="caution">
    <text evidence="1">The sequence shown here is derived from an EMBL/GenBank/DDBJ whole genome shotgun (WGS) entry which is preliminary data.</text>
</comment>
<proteinExistence type="predicted"/>
<keyword evidence="2" id="KW-1185">Reference proteome</keyword>
<dbReference type="Proteomes" id="UP000680038">
    <property type="component" value="Unassembled WGS sequence"/>
</dbReference>
<name>A0A916NAM0_9BACT</name>
<evidence type="ECO:0008006" key="3">
    <source>
        <dbReference type="Google" id="ProtNLM"/>
    </source>
</evidence>